<dbReference type="AlphaFoldDB" id="A0A9N9JX19"/>
<feature type="region of interest" description="Disordered" evidence="1">
    <location>
        <begin position="1"/>
        <end position="44"/>
    </location>
</feature>
<feature type="non-terminal residue" evidence="2">
    <location>
        <position position="1"/>
    </location>
</feature>
<reference evidence="2" key="1">
    <citation type="submission" date="2021-06" db="EMBL/GenBank/DDBJ databases">
        <authorList>
            <person name="Kallberg Y."/>
            <person name="Tangrot J."/>
            <person name="Rosling A."/>
        </authorList>
    </citation>
    <scope>NUCLEOTIDE SEQUENCE</scope>
    <source>
        <strain evidence="2">MA453B</strain>
    </source>
</reference>
<evidence type="ECO:0000256" key="1">
    <source>
        <dbReference type="SAM" id="MobiDB-lite"/>
    </source>
</evidence>
<organism evidence="2 3">
    <name type="scientific">Dentiscutata erythropus</name>
    <dbReference type="NCBI Taxonomy" id="1348616"/>
    <lineage>
        <taxon>Eukaryota</taxon>
        <taxon>Fungi</taxon>
        <taxon>Fungi incertae sedis</taxon>
        <taxon>Mucoromycota</taxon>
        <taxon>Glomeromycotina</taxon>
        <taxon>Glomeromycetes</taxon>
        <taxon>Diversisporales</taxon>
        <taxon>Gigasporaceae</taxon>
        <taxon>Dentiscutata</taxon>
    </lineage>
</organism>
<dbReference type="Proteomes" id="UP000789405">
    <property type="component" value="Unassembled WGS sequence"/>
</dbReference>
<proteinExistence type="predicted"/>
<protein>
    <submittedName>
        <fullName evidence="2">8548_t:CDS:1</fullName>
    </submittedName>
</protein>
<accession>A0A9N9JX19</accession>
<name>A0A9N9JX19_9GLOM</name>
<comment type="caution">
    <text evidence="2">The sequence shown here is derived from an EMBL/GenBank/DDBJ whole genome shotgun (WGS) entry which is preliminary data.</text>
</comment>
<keyword evidence="3" id="KW-1185">Reference proteome</keyword>
<evidence type="ECO:0000313" key="2">
    <source>
        <dbReference type="EMBL" id="CAG8797724.1"/>
    </source>
</evidence>
<dbReference type="EMBL" id="CAJVPY010032398">
    <property type="protein sequence ID" value="CAG8797724.1"/>
    <property type="molecule type" value="Genomic_DNA"/>
</dbReference>
<sequence length="44" mass="4793">LANSSNNDLYKNIRSNESTSLSNVNETGSFISSNLPDSTNLNPY</sequence>
<evidence type="ECO:0000313" key="3">
    <source>
        <dbReference type="Proteomes" id="UP000789405"/>
    </source>
</evidence>
<gene>
    <name evidence="2" type="ORF">DERYTH_LOCUS22730</name>
</gene>